<dbReference type="Proteomes" id="UP000242254">
    <property type="component" value="Unassembled WGS sequence"/>
</dbReference>
<dbReference type="EMBL" id="KZ303847">
    <property type="protein sequence ID" value="PHZ13779.1"/>
    <property type="molecule type" value="Genomic_DNA"/>
</dbReference>
<reference evidence="1 2" key="1">
    <citation type="journal article" date="2016" name="Proc. Natl. Acad. Sci. U.S.A.">
        <title>Lipid metabolic changes in an early divergent fungus govern the establishment of a mutualistic symbiosis with endobacteria.</title>
        <authorList>
            <person name="Lastovetsky O.A."/>
            <person name="Gaspar M.L."/>
            <person name="Mondo S.J."/>
            <person name="LaButti K.M."/>
            <person name="Sandor L."/>
            <person name="Grigoriev I.V."/>
            <person name="Henry S.A."/>
            <person name="Pawlowska T.E."/>
        </authorList>
    </citation>
    <scope>NUCLEOTIDE SEQUENCE [LARGE SCALE GENOMIC DNA]</scope>
    <source>
        <strain evidence="1 2">ATCC 52813</strain>
    </source>
</reference>
<sequence>MQGTFLFHGETNGNNALVMTKTAIASQGKNNITETSVTILDWYNSSNLFHCWKAVCASIASFN</sequence>
<keyword evidence="2" id="KW-1185">Reference proteome</keyword>
<protein>
    <submittedName>
        <fullName evidence="1">Uncharacterized protein</fullName>
    </submittedName>
</protein>
<proteinExistence type="predicted"/>
<organism evidence="1 2">
    <name type="scientific">Rhizopus microsporus ATCC 52813</name>
    <dbReference type="NCBI Taxonomy" id="1340429"/>
    <lineage>
        <taxon>Eukaryota</taxon>
        <taxon>Fungi</taxon>
        <taxon>Fungi incertae sedis</taxon>
        <taxon>Mucoromycota</taxon>
        <taxon>Mucoromycotina</taxon>
        <taxon>Mucoromycetes</taxon>
        <taxon>Mucorales</taxon>
        <taxon>Mucorineae</taxon>
        <taxon>Rhizopodaceae</taxon>
        <taxon>Rhizopus</taxon>
    </lineage>
</organism>
<evidence type="ECO:0000313" key="2">
    <source>
        <dbReference type="Proteomes" id="UP000242254"/>
    </source>
</evidence>
<gene>
    <name evidence="1" type="ORF">RHIMIDRAFT_280459</name>
</gene>
<dbReference type="GeneID" id="35443898"/>
<accession>A0A2G4SYD9</accession>
<dbReference type="RefSeq" id="XP_023467487.1">
    <property type="nucleotide sequence ID" value="XM_023612909.1"/>
</dbReference>
<evidence type="ECO:0000313" key="1">
    <source>
        <dbReference type="EMBL" id="PHZ13779.1"/>
    </source>
</evidence>
<name>A0A2G4SYD9_RHIZD</name>
<dbReference type="AlphaFoldDB" id="A0A2G4SYD9"/>